<dbReference type="Pfam" id="PF11153">
    <property type="entry name" value="DUF2931"/>
    <property type="match status" value="1"/>
</dbReference>
<dbReference type="EMBL" id="JAAGVX010000009">
    <property type="protein sequence ID" value="NEM95075.1"/>
    <property type="molecule type" value="Genomic_DNA"/>
</dbReference>
<sequence length="261" mass="29825">MRLKRLINKGGLLVSARQKIALLLSVLLLNSCSTNAAYQTEQPWTWRVGVTMPSFYPVKITQIYGVNEKENWTVLIHNIIPRMSDSDIEYIRQIFPDYDGFGLPHALGITSRNQIGIGTNHLPDTLYVHWVSLFDNKFYVTKYDITDNVKQLSATEVSYTRSDGAVFESCYRTRFVFGLLPNGRAKVWLSDCGETIYLTELAPDQTPDRDSNGFKADTYKESSYIRNIQKRAKDAGVELEPIPWDKVNKVYSINEIKTHGE</sequence>
<dbReference type="AlphaFoldDB" id="A0A6B3LJ50"/>
<evidence type="ECO:0000256" key="1">
    <source>
        <dbReference type="SAM" id="SignalP"/>
    </source>
</evidence>
<gene>
    <name evidence="2" type="ORF">G3T61_12765</name>
</gene>
<dbReference type="InterPro" id="IPR021326">
    <property type="entry name" value="DUF2931"/>
</dbReference>
<keyword evidence="1" id="KW-0732">Signal</keyword>
<accession>A0A6B3LJ50</accession>
<reference evidence="2" key="1">
    <citation type="submission" date="2020-02" db="EMBL/GenBank/DDBJ databases">
        <title>Genome Announcements.</title>
        <authorList>
            <person name="Abdulabbas H.T."/>
            <person name="Bunyan I.A."/>
            <person name="Abdul-Lateef L.A."/>
        </authorList>
    </citation>
    <scope>NUCLEOTIDE SEQUENCE</scope>
    <source>
        <strain evidence="2">NAG1</strain>
    </source>
</reference>
<proteinExistence type="predicted"/>
<dbReference type="RefSeq" id="WP_164366219.1">
    <property type="nucleotide sequence ID" value="NZ_JAAGVX010000009.1"/>
</dbReference>
<organism evidence="2">
    <name type="scientific">Vibrio cholerae</name>
    <dbReference type="NCBI Taxonomy" id="666"/>
    <lineage>
        <taxon>Bacteria</taxon>
        <taxon>Pseudomonadati</taxon>
        <taxon>Pseudomonadota</taxon>
        <taxon>Gammaproteobacteria</taxon>
        <taxon>Vibrionales</taxon>
        <taxon>Vibrionaceae</taxon>
        <taxon>Vibrio</taxon>
    </lineage>
</organism>
<feature type="chain" id="PRO_5025397995" evidence="1">
    <location>
        <begin position="37"/>
        <end position="261"/>
    </location>
</feature>
<name>A0A6B3LJ50_VIBCL</name>
<protein>
    <submittedName>
        <fullName evidence="2">DUF2931 family protein</fullName>
    </submittedName>
</protein>
<evidence type="ECO:0000313" key="2">
    <source>
        <dbReference type="EMBL" id="NEM95075.1"/>
    </source>
</evidence>
<comment type="caution">
    <text evidence="2">The sequence shown here is derived from an EMBL/GenBank/DDBJ whole genome shotgun (WGS) entry which is preliminary data.</text>
</comment>
<feature type="signal peptide" evidence="1">
    <location>
        <begin position="1"/>
        <end position="36"/>
    </location>
</feature>